<sequence>MSFARDHRPDPDAGFMERYESGALGILHWEQLDALWATLRVTARDGEWYVYAVGEAVPQAPVSAAELDRFLTEVDALLRADHDESYCGIVYVDDRENPRFVKIFDPNNLGSSCGSSGLRVLPGWILSTVPPEDLQAVMPPPKSRRRWWQRLFP</sequence>
<reference evidence="1 2" key="1">
    <citation type="submission" date="2017-02" db="EMBL/GenBank/DDBJ databases">
        <title>Genomic diversity within the haloalkaliphilic genus Thioalkalivibrio.</title>
        <authorList>
            <person name="Ahn A.-C."/>
            <person name="Meier-Kolthoff J."/>
            <person name="Overmars L."/>
            <person name="Richter M."/>
            <person name="Woyke T."/>
            <person name="Sorokin D.Y."/>
            <person name="Muyzer G."/>
        </authorList>
    </citation>
    <scope>NUCLEOTIDE SEQUENCE [LARGE SCALE GENOMIC DNA]</scope>
    <source>
        <strain evidence="1 2">HL17</strain>
    </source>
</reference>
<dbReference type="Proteomes" id="UP000189177">
    <property type="component" value="Unassembled WGS sequence"/>
</dbReference>
<organism evidence="1 2">
    <name type="scientific">Thioalkalivibrio halophilus</name>
    <dbReference type="NCBI Taxonomy" id="252474"/>
    <lineage>
        <taxon>Bacteria</taxon>
        <taxon>Pseudomonadati</taxon>
        <taxon>Pseudomonadota</taxon>
        <taxon>Gammaproteobacteria</taxon>
        <taxon>Chromatiales</taxon>
        <taxon>Ectothiorhodospiraceae</taxon>
        <taxon>Thioalkalivibrio</taxon>
    </lineage>
</organism>
<dbReference type="RefSeq" id="WP_077243706.1">
    <property type="nucleotide sequence ID" value="NZ_MUZR01000007.1"/>
</dbReference>
<accession>A0A1V3A143</accession>
<evidence type="ECO:0000313" key="2">
    <source>
        <dbReference type="Proteomes" id="UP000189177"/>
    </source>
</evidence>
<evidence type="ECO:0000313" key="1">
    <source>
        <dbReference type="EMBL" id="OOC11087.1"/>
    </source>
</evidence>
<dbReference type="STRING" id="252474.B1A74_02885"/>
<name>A0A1V3A143_9GAMM</name>
<protein>
    <submittedName>
        <fullName evidence="1">Uncharacterized protein</fullName>
    </submittedName>
</protein>
<proteinExistence type="predicted"/>
<dbReference type="EMBL" id="MUZR01000007">
    <property type="protein sequence ID" value="OOC11087.1"/>
    <property type="molecule type" value="Genomic_DNA"/>
</dbReference>
<gene>
    <name evidence="1" type="ORF">B1A74_02885</name>
</gene>
<comment type="caution">
    <text evidence="1">The sequence shown here is derived from an EMBL/GenBank/DDBJ whole genome shotgun (WGS) entry which is preliminary data.</text>
</comment>
<dbReference type="AlphaFoldDB" id="A0A1V3A143"/>
<dbReference type="OrthoDB" id="9786540at2"/>
<keyword evidence="2" id="KW-1185">Reference proteome</keyword>